<dbReference type="AlphaFoldDB" id="A0A076NRI8"/>
<accession>A0A076NRI8</accession>
<keyword evidence="1" id="KW-1133">Transmembrane helix</keyword>
<organism evidence="2 3">
    <name type="scientific">Corynebacterium imitans</name>
    <dbReference type="NCBI Taxonomy" id="156978"/>
    <lineage>
        <taxon>Bacteria</taxon>
        <taxon>Bacillati</taxon>
        <taxon>Actinomycetota</taxon>
        <taxon>Actinomycetes</taxon>
        <taxon>Mycobacteriales</taxon>
        <taxon>Corynebacteriaceae</taxon>
        <taxon>Corynebacterium</taxon>
    </lineage>
</organism>
<dbReference type="EMBL" id="CP009211">
    <property type="protein sequence ID" value="AIJ33527.1"/>
    <property type="molecule type" value="Genomic_DNA"/>
</dbReference>
<evidence type="ECO:0000313" key="2">
    <source>
        <dbReference type="EMBL" id="AIJ33527.1"/>
    </source>
</evidence>
<sequence>MLGLGVDPVHRVRVVVYRVMRTRVQLLVLLVVRWVLARVLPGLLLVWALVVVFQDSVLVRQALRARHLVQWRLVDLLPVRPVVVAVV</sequence>
<keyword evidence="3" id="KW-1185">Reference proteome</keyword>
<reference evidence="2 3" key="1">
    <citation type="submission" date="2014-08" db="EMBL/GenBank/DDBJ databases">
        <title>Complete genome sequence of Corynebacterium imitans DSM 44264, isolated from a five-month-old boy with suspected pharyngeal diphtheria.</title>
        <authorList>
            <person name="Mollmann S."/>
            <person name="Albersmeier A."/>
            <person name="Ruckert C."/>
            <person name="Tauch A."/>
        </authorList>
    </citation>
    <scope>NUCLEOTIDE SEQUENCE [LARGE SCALE GENOMIC DNA]</scope>
    <source>
        <strain evidence="2 3">DSM 44264</strain>
    </source>
</reference>
<gene>
    <name evidence="2" type="ORF">CIMIT_06130</name>
</gene>
<dbReference type="HOGENOM" id="CLU_2478058_0_0_11"/>
<keyword evidence="1" id="KW-0472">Membrane</keyword>
<proteinExistence type="predicted"/>
<dbReference type="Proteomes" id="UP000028780">
    <property type="component" value="Chromosome"/>
</dbReference>
<protein>
    <submittedName>
        <fullName evidence="2">Uncharacterized protein</fullName>
    </submittedName>
</protein>
<dbReference type="KEGG" id="cii:CIMIT_06130"/>
<evidence type="ECO:0000256" key="1">
    <source>
        <dbReference type="SAM" id="Phobius"/>
    </source>
</evidence>
<keyword evidence="1" id="KW-0812">Transmembrane</keyword>
<feature type="transmembrane region" description="Helical" evidence="1">
    <location>
        <begin position="26"/>
        <end position="53"/>
    </location>
</feature>
<evidence type="ECO:0000313" key="3">
    <source>
        <dbReference type="Proteomes" id="UP000028780"/>
    </source>
</evidence>
<name>A0A076NRI8_9CORY</name>